<keyword evidence="4 7" id="KW-0445">Lipid transport</keyword>
<proteinExistence type="inferred from homology"/>
<evidence type="ECO:0000256" key="5">
    <source>
        <dbReference type="ARBA" id="ARBA00023121"/>
    </source>
</evidence>
<evidence type="ECO:0000313" key="11">
    <source>
        <dbReference type="Proteomes" id="UP001307889"/>
    </source>
</evidence>
<evidence type="ECO:0000313" key="10">
    <source>
        <dbReference type="EMBL" id="BET01195.1"/>
    </source>
</evidence>
<gene>
    <name evidence="10" type="ORF">NTJ_14011</name>
</gene>
<dbReference type="Proteomes" id="UP001307889">
    <property type="component" value="Chromosome 12"/>
</dbReference>
<dbReference type="Pfam" id="PF00169">
    <property type="entry name" value="PH"/>
    <property type="match status" value="1"/>
</dbReference>
<feature type="domain" description="PH" evidence="9">
    <location>
        <begin position="11"/>
        <end position="102"/>
    </location>
</feature>
<dbReference type="Pfam" id="PF01237">
    <property type="entry name" value="Oxysterol_BP"/>
    <property type="match status" value="1"/>
</dbReference>
<dbReference type="PROSITE" id="PS50003">
    <property type="entry name" value="PH_DOMAIN"/>
    <property type="match status" value="1"/>
</dbReference>
<sequence>MDRVDSESRKQPELSGWLFKWTNYLRGYQRRWFVLSGGLLSYYRSQEDMAHSCRGTLSLQGATVSSQDFCTITVSNGETYHIKAPSEAEKLRWVVALELARDISDAEEMNTDHTKLYPSLAEFVGCLGRKFEELRQCNSLVNIHGAALQESLSLIVSSLPAENVDESVARVNESTALFRATTSAMVKGCSEYLDIAEHHSTKWNVLFEHHRLQRPDPRISENLRLNIDVDTTDKNEIITEQSSEVDAAEFYDCDDSLSRDPTKLEQESSTILSGIALQMFSAVQASGSNGLQTNGAGRPKDGRRTRVPDRPPISNNLWSIIKNCIGKDLSRIPVPASWCEPLSLLQRLTEDLEYSHVLDIASGIRDPGEQLAHVAGFAVSSYSTTVSRTGKPFNPLLGETYECDRTEDKGWRSVAEQVSHHPPIAAFYSEGKTWEYWQQQSMTSKFRGKYMQITPLGEVHLKFKGGPHMSWQKVMTNINNVIIGKLWIDQEGDMLIKNHTNGYKCKMTFFPFSMFSRDVKRVKGTVYDDKDAPLWTVAGSWEDKMVISRVLDAESKTTVSEGSTDNGSVVWQREMPPNQSEKYYNFTIFACQLNEMENGVAPTDSRLRPDQRFLENGEFEEADKMKLALEEKQRAARRRRAEHSGGRFRTSEAAAEFDLMKGRQSLKPDEFVDTYQPAWFKMSRDPDTNTEMHIYNGEYWPCKKKKDWSRCPDIF</sequence>
<dbReference type="PANTHER" id="PTHR10972">
    <property type="entry name" value="OXYSTEROL-BINDING PROTEIN-RELATED"/>
    <property type="match status" value="1"/>
</dbReference>
<dbReference type="Gene3D" id="2.40.160.120">
    <property type="match status" value="1"/>
</dbReference>
<evidence type="ECO:0000256" key="4">
    <source>
        <dbReference type="ARBA" id="ARBA00023055"/>
    </source>
</evidence>
<dbReference type="Gene3D" id="2.30.29.30">
    <property type="entry name" value="Pleckstrin-homology domain (PH domain)/Phosphotyrosine-binding domain (PTB)"/>
    <property type="match status" value="1"/>
</dbReference>
<dbReference type="InterPro" id="IPR000648">
    <property type="entry name" value="Oxysterol-bd"/>
</dbReference>
<organism evidence="10 11">
    <name type="scientific">Nesidiocoris tenuis</name>
    <dbReference type="NCBI Taxonomy" id="355587"/>
    <lineage>
        <taxon>Eukaryota</taxon>
        <taxon>Metazoa</taxon>
        <taxon>Ecdysozoa</taxon>
        <taxon>Arthropoda</taxon>
        <taxon>Hexapoda</taxon>
        <taxon>Insecta</taxon>
        <taxon>Pterygota</taxon>
        <taxon>Neoptera</taxon>
        <taxon>Paraneoptera</taxon>
        <taxon>Hemiptera</taxon>
        <taxon>Heteroptera</taxon>
        <taxon>Panheteroptera</taxon>
        <taxon>Cimicomorpha</taxon>
        <taxon>Miridae</taxon>
        <taxon>Dicyphina</taxon>
        <taxon>Nesidiocoris</taxon>
    </lineage>
</organism>
<evidence type="ECO:0000259" key="9">
    <source>
        <dbReference type="PROSITE" id="PS50003"/>
    </source>
</evidence>
<evidence type="ECO:0000256" key="1">
    <source>
        <dbReference type="ARBA" id="ARBA00008842"/>
    </source>
</evidence>
<evidence type="ECO:0000256" key="8">
    <source>
        <dbReference type="SAM" id="MobiDB-lite"/>
    </source>
</evidence>
<dbReference type="SUPFAM" id="SSF144000">
    <property type="entry name" value="Oxysterol-binding protein-like"/>
    <property type="match status" value="1"/>
</dbReference>
<evidence type="ECO:0000256" key="6">
    <source>
        <dbReference type="RuleBase" id="RU003844"/>
    </source>
</evidence>
<dbReference type="PANTHER" id="PTHR10972:SF205">
    <property type="entry name" value="OXYSTEROL-BINDING PROTEIN 1"/>
    <property type="match status" value="1"/>
</dbReference>
<evidence type="ECO:0000256" key="2">
    <source>
        <dbReference type="ARBA" id="ARBA00022448"/>
    </source>
</evidence>
<dbReference type="InterPro" id="IPR001849">
    <property type="entry name" value="PH_domain"/>
</dbReference>
<keyword evidence="5" id="KW-0446">Lipid-binding</keyword>
<dbReference type="EMBL" id="AP028920">
    <property type="protein sequence ID" value="BET01195.1"/>
    <property type="molecule type" value="Genomic_DNA"/>
</dbReference>
<reference evidence="10 11" key="1">
    <citation type="submission" date="2023-09" db="EMBL/GenBank/DDBJ databases">
        <title>Nesidiocoris tenuis whole genome shotgun sequence.</title>
        <authorList>
            <person name="Shibata T."/>
            <person name="Shimoda M."/>
            <person name="Kobayashi T."/>
            <person name="Uehara T."/>
        </authorList>
    </citation>
    <scope>NUCLEOTIDE SEQUENCE [LARGE SCALE GENOMIC DNA]</scope>
    <source>
        <strain evidence="10 11">Japan</strain>
    </source>
</reference>
<dbReference type="InterPro" id="IPR037239">
    <property type="entry name" value="OSBP_sf"/>
</dbReference>
<evidence type="ECO:0000256" key="3">
    <source>
        <dbReference type="ARBA" id="ARBA00022553"/>
    </source>
</evidence>
<keyword evidence="2 7" id="KW-0813">Transport</keyword>
<name>A0ABN7BBJ1_9HEMI</name>
<comment type="similarity">
    <text evidence="1 6">Belongs to the OSBP family.</text>
</comment>
<protein>
    <recommendedName>
        <fullName evidence="7">Oxysterol-binding protein</fullName>
    </recommendedName>
</protein>
<dbReference type="InterPro" id="IPR011993">
    <property type="entry name" value="PH-like_dom_sf"/>
</dbReference>
<evidence type="ECO:0000256" key="7">
    <source>
        <dbReference type="RuleBase" id="RU003845"/>
    </source>
</evidence>
<keyword evidence="3" id="KW-0597">Phosphoprotein</keyword>
<dbReference type="SUPFAM" id="SSF50729">
    <property type="entry name" value="PH domain-like"/>
    <property type="match status" value="1"/>
</dbReference>
<accession>A0ABN7BBJ1</accession>
<keyword evidence="11" id="KW-1185">Reference proteome</keyword>
<dbReference type="InterPro" id="IPR018494">
    <property type="entry name" value="Oxysterol-bd_CS"/>
</dbReference>
<feature type="compositionally biased region" description="Basic and acidic residues" evidence="8">
    <location>
        <begin position="298"/>
        <end position="309"/>
    </location>
</feature>
<feature type="region of interest" description="Disordered" evidence="8">
    <location>
        <begin position="287"/>
        <end position="309"/>
    </location>
</feature>
<dbReference type="PROSITE" id="PS01013">
    <property type="entry name" value="OSBP"/>
    <property type="match status" value="1"/>
</dbReference>
<dbReference type="SMART" id="SM00233">
    <property type="entry name" value="PH"/>
    <property type="match status" value="1"/>
</dbReference>